<dbReference type="Proteomes" id="UP000812966">
    <property type="component" value="Unassembled WGS sequence"/>
</dbReference>
<sequence>MPSMKDLIQLSRHDDHDNPFLQKQATPGPSRQRPQQQTHQQRQYTQQPFGHDMSHGNMNMMNNNNEADVSFPMPSPIPASKYAEHRRQVESDLDRDLGLGGLTDDDEFDSNHTFSRLGGFGKDTVANTRSLIQSRSMLDRQMGFDTDSEGDDGMNISRGTEQSSFDAHARRSGLKLQQPHHDLDLERRDQLQTSATESSSSLSTASIEFARTAPAQQHQNHGYPHNMDLNDFEKSLFVGGSPVSTLGHHASAVTFGAGIFANNNNKGGYAGYDDAEGEGVGEYDPERGIEGLIAAAKIVPLSDKGEKNVFQRDSYQNPPTQRSIFGPTIPTIPNPSQRHLHRPVQPSPLRVQANSPLNTLSTTTFGSRSGSGSQQQQQDVRRASSGGALPEQVELKKNNNQSQGGRRISEGRKVMSPIDGFDNARPASSQRRVSDKKGENNTPTASGTASRKTHHLDLMEGANPKVRIVSASSTQLDHRQRPERSLSASNSRSLVGNGTGMGDLTGLTGMLATPAKGLLHRRVGDDGERRQSGANIDGALRKMESDMQVMRKETEQSRLRIRDLELELEQARIAASRAEREAERYKGEKVELQDAVGRLKDEKTALESLVEALKDDVFRLEANLDKEMGRVHMIQQEVQKRTPARPSRNKASEVPLQATELGDLLPLVNHLTRKVDGLEAEVARLKDVVEGAYERTVGEINLPLKSKQSTGQEDQRPPSRAHTDPGRKSQYAEGVQTAAYYDIRSDISDAPQTAPIRSKDESKSRKTMMMAEAAQDDGDSSPTPRSRVYNDSRSLSVQRNRNGEDEDAEGHRSDRKSVHDSRSDEPQEDPASSPFPAIRGNKLEREFFSPAPKAARDQIKPRQTKDLAARVEDAEDVDEGYGGEEIIHTAVISKTAVRPNKDSAKRVAQEIEHELDGGKVPPQTNVMKVLRELEDDYKHYLSIYTDLAEQYRRMSPLSTKRNVLAEHLKEVIDTMEQKANQVACLTEVLEVRDKPYMAPVIKAARASKARMSVPETVRAIRKDLGPGVIATPQLKITPRRRSGRHVAM</sequence>
<feature type="compositionally biased region" description="Polar residues" evidence="4">
    <location>
        <begin position="440"/>
        <end position="450"/>
    </location>
</feature>
<feature type="region of interest" description="Disordered" evidence="4">
    <location>
        <begin position="309"/>
        <end position="456"/>
    </location>
</feature>
<protein>
    <recommendedName>
        <fullName evidence="5">Cep57 centrosome microtubule-binding domain-containing protein</fullName>
    </recommendedName>
</protein>
<feature type="coiled-coil region" evidence="3">
    <location>
        <begin position="668"/>
        <end position="695"/>
    </location>
</feature>
<feature type="region of interest" description="Disordered" evidence="4">
    <location>
        <begin position="700"/>
        <end position="732"/>
    </location>
</feature>
<keyword evidence="3" id="KW-0175">Coiled coil</keyword>
<feature type="region of interest" description="Disordered" evidence="4">
    <location>
        <begin position="142"/>
        <end position="183"/>
    </location>
</feature>
<feature type="coiled-coil region" evidence="3">
    <location>
        <begin position="547"/>
        <end position="630"/>
    </location>
</feature>
<keyword evidence="2" id="KW-0963">Cytoplasm</keyword>
<feature type="region of interest" description="Disordered" evidence="4">
    <location>
        <begin position="472"/>
        <end position="497"/>
    </location>
</feature>
<evidence type="ECO:0000259" key="5">
    <source>
        <dbReference type="Pfam" id="PF06657"/>
    </source>
</evidence>
<dbReference type="InterPro" id="IPR024957">
    <property type="entry name" value="Cep57_MT-bd_dom"/>
</dbReference>
<evidence type="ECO:0000256" key="1">
    <source>
        <dbReference type="ARBA" id="ARBA00004496"/>
    </source>
</evidence>
<gene>
    <name evidence="6" type="ORF">FFLO_01205</name>
</gene>
<reference evidence="6" key="1">
    <citation type="submission" date="2020-04" db="EMBL/GenBank/DDBJ databases">
        <title>Analysis of mating type loci in Filobasidium floriforme.</title>
        <authorList>
            <person name="Nowrousian M."/>
        </authorList>
    </citation>
    <scope>NUCLEOTIDE SEQUENCE</scope>
    <source>
        <strain evidence="6">CBS 6242</strain>
    </source>
</reference>
<keyword evidence="7" id="KW-1185">Reference proteome</keyword>
<feature type="compositionally biased region" description="Basic and acidic residues" evidence="4">
    <location>
        <begin position="809"/>
        <end position="825"/>
    </location>
</feature>
<proteinExistence type="predicted"/>
<feature type="compositionally biased region" description="Polar residues" evidence="4">
    <location>
        <begin position="311"/>
        <end position="323"/>
    </location>
</feature>
<accession>A0A8K0JRX2</accession>
<feature type="region of interest" description="Disordered" evidence="4">
    <location>
        <begin position="849"/>
        <end position="868"/>
    </location>
</feature>
<evidence type="ECO:0000313" key="6">
    <source>
        <dbReference type="EMBL" id="KAG7567079.1"/>
    </source>
</evidence>
<feature type="compositionally biased region" description="Low complexity" evidence="4">
    <location>
        <begin position="31"/>
        <end position="48"/>
    </location>
</feature>
<evidence type="ECO:0000256" key="4">
    <source>
        <dbReference type="SAM" id="MobiDB-lite"/>
    </source>
</evidence>
<evidence type="ECO:0000256" key="2">
    <source>
        <dbReference type="ARBA" id="ARBA00022490"/>
    </source>
</evidence>
<feature type="compositionally biased region" description="Basic and acidic residues" evidence="4">
    <location>
        <begin position="713"/>
        <end position="727"/>
    </location>
</feature>
<evidence type="ECO:0000256" key="3">
    <source>
        <dbReference type="SAM" id="Coils"/>
    </source>
</evidence>
<dbReference type="AlphaFoldDB" id="A0A8K0JRX2"/>
<dbReference type="EMBL" id="JABELV010000016">
    <property type="protein sequence ID" value="KAG7567079.1"/>
    <property type="molecule type" value="Genomic_DNA"/>
</dbReference>
<feature type="region of interest" description="Disordered" evidence="4">
    <location>
        <begin position="1"/>
        <end position="58"/>
    </location>
</feature>
<dbReference type="GO" id="GO:0005737">
    <property type="term" value="C:cytoplasm"/>
    <property type="evidence" value="ECO:0007669"/>
    <property type="project" value="UniProtKB-SubCell"/>
</dbReference>
<dbReference type="GO" id="GO:0008017">
    <property type="term" value="F:microtubule binding"/>
    <property type="evidence" value="ECO:0007669"/>
    <property type="project" value="InterPro"/>
</dbReference>
<feature type="compositionally biased region" description="Basic and acidic residues" evidence="4">
    <location>
        <begin position="854"/>
        <end position="868"/>
    </location>
</feature>
<dbReference type="Pfam" id="PF06657">
    <property type="entry name" value="Cep57_MT_bd"/>
    <property type="match status" value="1"/>
</dbReference>
<organism evidence="6 7">
    <name type="scientific">Filobasidium floriforme</name>
    <dbReference type="NCBI Taxonomy" id="5210"/>
    <lineage>
        <taxon>Eukaryota</taxon>
        <taxon>Fungi</taxon>
        <taxon>Dikarya</taxon>
        <taxon>Basidiomycota</taxon>
        <taxon>Agaricomycotina</taxon>
        <taxon>Tremellomycetes</taxon>
        <taxon>Filobasidiales</taxon>
        <taxon>Filobasidiaceae</taxon>
        <taxon>Filobasidium</taxon>
    </lineage>
</organism>
<feature type="domain" description="Cep57 centrosome microtubule-binding" evidence="5">
    <location>
        <begin position="920"/>
        <end position="986"/>
    </location>
</feature>
<feature type="compositionally biased region" description="Low complexity" evidence="4">
    <location>
        <begin position="361"/>
        <end position="378"/>
    </location>
</feature>
<name>A0A8K0JRX2_9TREE</name>
<comment type="caution">
    <text evidence="6">The sequence shown here is derived from an EMBL/GenBank/DDBJ whole genome shotgun (WGS) entry which is preliminary data.</text>
</comment>
<evidence type="ECO:0000313" key="7">
    <source>
        <dbReference type="Proteomes" id="UP000812966"/>
    </source>
</evidence>
<feature type="compositionally biased region" description="Polar residues" evidence="4">
    <location>
        <begin position="780"/>
        <end position="800"/>
    </location>
</feature>
<comment type="subcellular location">
    <subcellularLocation>
        <location evidence="1">Cytoplasm</location>
    </subcellularLocation>
</comment>
<feature type="region of interest" description="Disordered" evidence="4">
    <location>
        <begin position="746"/>
        <end position="843"/>
    </location>
</feature>